<evidence type="ECO:0000313" key="3">
    <source>
        <dbReference type="Proteomes" id="UP000005631"/>
    </source>
</evidence>
<dbReference type="STRING" id="926562.Oweho_2619"/>
<evidence type="ECO:0000313" key="2">
    <source>
        <dbReference type="EMBL" id="AEV33583.1"/>
    </source>
</evidence>
<gene>
    <name evidence="2" type="ordered locus">Oweho_2619</name>
</gene>
<feature type="transmembrane region" description="Helical" evidence="1">
    <location>
        <begin position="445"/>
        <end position="465"/>
    </location>
</feature>
<dbReference type="Proteomes" id="UP000005631">
    <property type="component" value="Chromosome"/>
</dbReference>
<dbReference type="HOGENOM" id="CLU_016843_0_0_10"/>
<protein>
    <recommendedName>
        <fullName evidence="4">Oxygen tolerance</fullName>
    </recommendedName>
</protein>
<dbReference type="PANTHER" id="PTHR40940:SF2">
    <property type="entry name" value="BATD"/>
    <property type="match status" value="1"/>
</dbReference>
<evidence type="ECO:0000256" key="1">
    <source>
        <dbReference type="SAM" id="Phobius"/>
    </source>
</evidence>
<keyword evidence="1" id="KW-1133">Transmembrane helix</keyword>
<reference evidence="2 3" key="1">
    <citation type="journal article" date="2012" name="Stand. Genomic Sci.">
        <title>Genome sequence of the orange-pigmented seawater bacterium Owenweeksia hongkongensis type strain (UST20020801(T)).</title>
        <authorList>
            <person name="Riedel T."/>
            <person name="Held B."/>
            <person name="Nolan M."/>
            <person name="Lucas S."/>
            <person name="Lapidus A."/>
            <person name="Tice H."/>
            <person name="Del Rio T.G."/>
            <person name="Cheng J.F."/>
            <person name="Han C."/>
            <person name="Tapia R."/>
            <person name="Goodwin L.A."/>
            <person name="Pitluck S."/>
            <person name="Liolios K."/>
            <person name="Mavromatis K."/>
            <person name="Pagani I."/>
            <person name="Ivanova N."/>
            <person name="Mikhailova N."/>
            <person name="Pati A."/>
            <person name="Chen A."/>
            <person name="Palaniappan K."/>
            <person name="Rohde M."/>
            <person name="Tindall B.J."/>
            <person name="Detter J.C."/>
            <person name="Goker M."/>
            <person name="Woyke T."/>
            <person name="Bristow J."/>
            <person name="Eisen J.A."/>
            <person name="Markowitz V."/>
            <person name="Hugenholtz P."/>
            <person name="Klenk H.P."/>
            <person name="Kyrpides N.C."/>
        </authorList>
    </citation>
    <scope>NUCLEOTIDE SEQUENCE</scope>
    <source>
        <strain evidence="3">DSM 17368 / JCM 12287 / NRRL B-23963</strain>
    </source>
</reference>
<dbReference type="PATRIC" id="fig|926562.3.peg.2632"/>
<dbReference type="InterPro" id="IPR025738">
    <property type="entry name" value="BatD"/>
</dbReference>
<evidence type="ECO:0008006" key="4">
    <source>
        <dbReference type="Google" id="ProtNLM"/>
    </source>
</evidence>
<name>G8R8X5_OWEHD</name>
<proteinExistence type="predicted"/>
<dbReference type="Pfam" id="PF13584">
    <property type="entry name" value="BatD"/>
    <property type="match status" value="2"/>
</dbReference>
<keyword evidence="3" id="KW-1185">Reference proteome</keyword>
<organism evidence="2 3">
    <name type="scientific">Owenweeksia hongkongensis (strain DSM 17368 / CIP 108786 / JCM 12287 / NRRL B-23963 / UST20020801)</name>
    <dbReference type="NCBI Taxonomy" id="926562"/>
    <lineage>
        <taxon>Bacteria</taxon>
        <taxon>Pseudomonadati</taxon>
        <taxon>Bacteroidota</taxon>
        <taxon>Flavobacteriia</taxon>
        <taxon>Flavobacteriales</taxon>
        <taxon>Owenweeksiaceae</taxon>
        <taxon>Owenweeksia</taxon>
    </lineage>
</organism>
<dbReference type="KEGG" id="oho:Oweho_2619"/>
<accession>G8R8X5</accession>
<dbReference type="PANTHER" id="PTHR40940">
    <property type="entry name" value="PROTEIN BATD-RELATED"/>
    <property type="match status" value="1"/>
</dbReference>
<dbReference type="eggNOG" id="COG0457">
    <property type="taxonomic scope" value="Bacteria"/>
</dbReference>
<dbReference type="AlphaFoldDB" id="G8R8X5"/>
<keyword evidence="1" id="KW-0472">Membrane</keyword>
<keyword evidence="1" id="KW-0812">Transmembrane</keyword>
<dbReference type="EMBL" id="CP003156">
    <property type="protein sequence ID" value="AEV33583.1"/>
    <property type="molecule type" value="Genomic_DNA"/>
</dbReference>
<sequence>MKMLRNILVIGLLLIGQLALAQVRFTAKVNKNHVGRNEEFTLEFTVNAMARNFEAPDLSDFYVLRGPSRSQSTQIINFERSEQMSISYVLRPKTTGMLSIAAATIVVDGNEYRSQPLSIKISEESPRRDDPNDPYSIAAKSAFIKVITSKNTVYQGEPFVASYKLYFNADIGRFEVLDQPDFTGFYKNDIELKTIKQDQEMYKGERFNTGIIAQMVLIPQRSGSIRPGLVEIKLPTAVPTNRRDIFGRRMTQTVEQTSTDNFPGITVKALPEKGKPSNFNGAVGDYSLDVSLSREELTANESVTLSIKISGSGNIKLVEVEKPEIPAAFEAYDPKYSENIAVNGAGMRGSKSYEYLLIPRYGGTYKIPEIKFSFFNPRTERYETLTSPEREITVTGGKPMPGATGGIASGEKEDVNFIGKDILFIKTKSGSFKKQGESFINSPGFYASLGTIGATFVGMIGFFLFTSNRKVDVTHTRSLKASKQARKHLSAAKKQMDANNTEAFYLELSSALWGYFSDKFSIPQSKLSKELIYDTLLQKGIEKPTADHVNDIMNRAEMARFTASTGSTPNADYEETALLITKIDSQV</sequence>
<dbReference type="RefSeq" id="WP_014202932.1">
    <property type="nucleotide sequence ID" value="NC_016599.1"/>
</dbReference>